<reference evidence="2" key="1">
    <citation type="journal article" date="2022" name="Int. J. Syst. Evol. Microbiol.">
        <title>Pseudomonas aegrilactucae sp. nov. and Pseudomonas morbosilactucae sp. nov., pathogens causing bacterial rot of lettuce in Japan.</title>
        <authorList>
            <person name="Sawada H."/>
            <person name="Fujikawa T."/>
            <person name="Satou M."/>
        </authorList>
    </citation>
    <scope>NUCLEOTIDE SEQUENCE</scope>
    <source>
        <strain evidence="2">0166_1</strain>
    </source>
</reference>
<proteinExistence type="predicted"/>
<sequence length="113" mass="12209">MTNAAIAPAALIRRYFELDADRDIDAIVALFSADATVVDEGQTRHGVAQIRAWQIGPASKYTYTTQILDTVALEPDRYVVTGRLTGDFPGGSADLKWDFTVAGGRIARLVIAP</sequence>
<evidence type="ECO:0000313" key="2">
    <source>
        <dbReference type="EMBL" id="UGS34931.1"/>
    </source>
</evidence>
<dbReference type="InterPro" id="IPR032710">
    <property type="entry name" value="NTF2-like_dom_sf"/>
</dbReference>
<evidence type="ECO:0000313" key="3">
    <source>
        <dbReference type="Proteomes" id="UP001162834"/>
    </source>
</evidence>
<gene>
    <name evidence="2" type="ORF">DSM104329_01313</name>
</gene>
<dbReference type="EMBL" id="CP087164">
    <property type="protein sequence ID" value="UGS34931.1"/>
    <property type="molecule type" value="Genomic_DNA"/>
</dbReference>
<dbReference type="AlphaFoldDB" id="A0A9E6XV15"/>
<dbReference type="Gene3D" id="3.10.450.50">
    <property type="match status" value="1"/>
</dbReference>
<organism evidence="2 3">
    <name type="scientific">Capillimicrobium parvum</name>
    <dbReference type="NCBI Taxonomy" id="2884022"/>
    <lineage>
        <taxon>Bacteria</taxon>
        <taxon>Bacillati</taxon>
        <taxon>Actinomycetota</taxon>
        <taxon>Thermoleophilia</taxon>
        <taxon>Solirubrobacterales</taxon>
        <taxon>Capillimicrobiaceae</taxon>
        <taxon>Capillimicrobium</taxon>
    </lineage>
</organism>
<dbReference type="RefSeq" id="WP_259314597.1">
    <property type="nucleotide sequence ID" value="NZ_CP087164.1"/>
</dbReference>
<name>A0A9E6XV15_9ACTN</name>
<dbReference type="SUPFAM" id="SSF54427">
    <property type="entry name" value="NTF2-like"/>
    <property type="match status" value="1"/>
</dbReference>
<dbReference type="Proteomes" id="UP001162834">
    <property type="component" value="Chromosome"/>
</dbReference>
<dbReference type="KEGG" id="sbae:DSM104329_01313"/>
<dbReference type="InterPro" id="IPR037401">
    <property type="entry name" value="SnoaL-like"/>
</dbReference>
<dbReference type="Pfam" id="PF12680">
    <property type="entry name" value="SnoaL_2"/>
    <property type="match status" value="1"/>
</dbReference>
<protein>
    <recommendedName>
        <fullName evidence="1">SnoaL-like domain-containing protein</fullName>
    </recommendedName>
</protein>
<feature type="domain" description="SnoaL-like" evidence="1">
    <location>
        <begin position="12"/>
        <end position="108"/>
    </location>
</feature>
<keyword evidence="3" id="KW-1185">Reference proteome</keyword>
<evidence type="ECO:0000259" key="1">
    <source>
        <dbReference type="Pfam" id="PF12680"/>
    </source>
</evidence>
<accession>A0A9E6XV15</accession>